<sequence>MSVRSSSIRLPFRTTRTSRTCGNTWRRRYPWISCAQLELLALKDRTEHLAQLELLEIQAKMDKVEEEATQDLLVPQEHQDRMETPAHQDKTEHLELQEHDRAAILVQLARQDQQEHLAHLDKTAAAMELGHQDRLDHLVGPVTLERMEVQERQDNLVPLEVPARTLPIVLVQEELSHLAVSMEPLLRMTADTICVRHILFYLSR</sequence>
<evidence type="ECO:0000313" key="2">
    <source>
        <dbReference type="Proteomes" id="UP000230423"/>
    </source>
</evidence>
<protein>
    <submittedName>
        <fullName evidence="1">Uncharacterized protein</fullName>
    </submittedName>
</protein>
<dbReference type="Proteomes" id="UP000230423">
    <property type="component" value="Unassembled WGS sequence"/>
</dbReference>
<proteinExistence type="predicted"/>
<name>A0A2G9TXN2_TELCI</name>
<accession>A0A2G9TXN2</accession>
<dbReference type="AlphaFoldDB" id="A0A2G9TXN2"/>
<keyword evidence="2" id="KW-1185">Reference proteome</keyword>
<evidence type="ECO:0000313" key="1">
    <source>
        <dbReference type="EMBL" id="PIO62668.1"/>
    </source>
</evidence>
<reference evidence="1 2" key="1">
    <citation type="submission" date="2015-09" db="EMBL/GenBank/DDBJ databases">
        <title>Draft genome of the parasitic nematode Teladorsagia circumcincta isolate WARC Sus (inbred).</title>
        <authorList>
            <person name="Mitreva M."/>
        </authorList>
    </citation>
    <scope>NUCLEOTIDE SEQUENCE [LARGE SCALE GENOMIC DNA]</scope>
    <source>
        <strain evidence="1 2">S</strain>
    </source>
</reference>
<gene>
    <name evidence="1" type="ORF">TELCIR_15760</name>
</gene>
<dbReference type="EMBL" id="KZ351803">
    <property type="protein sequence ID" value="PIO62668.1"/>
    <property type="molecule type" value="Genomic_DNA"/>
</dbReference>
<organism evidence="1 2">
    <name type="scientific">Teladorsagia circumcincta</name>
    <name type="common">Brown stomach worm</name>
    <name type="synonym">Ostertagia circumcincta</name>
    <dbReference type="NCBI Taxonomy" id="45464"/>
    <lineage>
        <taxon>Eukaryota</taxon>
        <taxon>Metazoa</taxon>
        <taxon>Ecdysozoa</taxon>
        <taxon>Nematoda</taxon>
        <taxon>Chromadorea</taxon>
        <taxon>Rhabditida</taxon>
        <taxon>Rhabditina</taxon>
        <taxon>Rhabditomorpha</taxon>
        <taxon>Strongyloidea</taxon>
        <taxon>Trichostrongylidae</taxon>
        <taxon>Teladorsagia</taxon>
    </lineage>
</organism>